<feature type="disulfide bond" evidence="32">
    <location>
        <begin position="3640"/>
        <end position="3658"/>
    </location>
</feature>
<feature type="disulfide bond" evidence="32">
    <location>
        <begin position="47"/>
        <end position="62"/>
    </location>
</feature>
<keyword evidence="9" id="KW-0254">Endocytosis</keyword>
<dbReference type="EMBL" id="DQIR01036788">
    <property type="protein sequence ID" value="HCZ92263.1"/>
    <property type="molecule type" value="Transcribed_RNA"/>
</dbReference>
<evidence type="ECO:0000256" key="35">
    <source>
        <dbReference type="SAM" id="Phobius"/>
    </source>
</evidence>
<dbReference type="FunFam" id="4.10.400.10:FF:000121">
    <property type="entry name" value="low-density lipoprotein receptor-related protein 2"/>
    <property type="match status" value="1"/>
</dbReference>
<evidence type="ECO:0000256" key="27">
    <source>
        <dbReference type="ARBA" id="ARBA00046273"/>
    </source>
</evidence>
<feature type="disulfide bond" evidence="32">
    <location>
        <begin position="184"/>
        <end position="196"/>
    </location>
</feature>
<dbReference type="FunFam" id="4.10.400.10:FF:000232">
    <property type="entry name" value="Basement membrane-specific heparan sulfate proteoglycan core protein-like Protein"/>
    <property type="match status" value="1"/>
</dbReference>
<feature type="repeat" description="LDL-receptor class B" evidence="33">
    <location>
        <begin position="2517"/>
        <end position="2560"/>
    </location>
</feature>
<dbReference type="SUPFAM" id="SSF57424">
    <property type="entry name" value="LDL receptor-like module"/>
    <property type="match status" value="36"/>
</dbReference>
<feature type="compositionally biased region" description="Polar residues" evidence="34">
    <location>
        <begin position="4626"/>
        <end position="4636"/>
    </location>
</feature>
<evidence type="ECO:0000256" key="13">
    <source>
        <dbReference type="ARBA" id="ARBA00022737"/>
    </source>
</evidence>
<evidence type="ECO:0000256" key="7">
    <source>
        <dbReference type="ARBA" id="ARBA00022536"/>
    </source>
</evidence>
<feature type="disulfide bond" evidence="32">
    <location>
        <begin position="3633"/>
        <end position="3645"/>
    </location>
</feature>
<evidence type="ECO:0000259" key="37">
    <source>
        <dbReference type="PROSITE" id="PS50026"/>
    </source>
</evidence>
<dbReference type="Pfam" id="PF07645">
    <property type="entry name" value="EGF_CA"/>
    <property type="match status" value="2"/>
</dbReference>
<evidence type="ECO:0000256" key="36">
    <source>
        <dbReference type="SAM" id="SignalP"/>
    </source>
</evidence>
<dbReference type="FunFam" id="2.120.10.30:FF:000008">
    <property type="entry name" value="Low-density lipoprotein receptor-related protein 4"/>
    <property type="match status" value="1"/>
</dbReference>
<keyword evidence="18 35" id="KW-1133">Transmembrane helix</keyword>
<feature type="disulfide bond" evidence="32">
    <location>
        <begin position="3847"/>
        <end position="3865"/>
    </location>
</feature>
<dbReference type="FunFam" id="4.10.400.10:FF:000045">
    <property type="entry name" value="Low-density lipoprotein receptor-related protein 2"/>
    <property type="match status" value="2"/>
</dbReference>
<dbReference type="InterPro" id="IPR036055">
    <property type="entry name" value="LDL_receptor-like_sf"/>
</dbReference>
<dbReference type="FunFam" id="2.10.25.10:FF:000240">
    <property type="entry name" value="Vitamin K-dependent protein S"/>
    <property type="match status" value="1"/>
</dbReference>
<keyword evidence="12 36" id="KW-0732">Signal</keyword>
<evidence type="ECO:0000256" key="14">
    <source>
        <dbReference type="ARBA" id="ARBA00022740"/>
    </source>
</evidence>
<dbReference type="GO" id="GO:0030424">
    <property type="term" value="C:axon"/>
    <property type="evidence" value="ECO:0007669"/>
    <property type="project" value="UniProtKB-SubCell"/>
</dbReference>
<dbReference type="InterPro" id="IPR056588">
    <property type="entry name" value="EGF_LRP2"/>
</dbReference>
<feature type="disulfide bond" evidence="32">
    <location>
        <begin position="1118"/>
        <end position="1136"/>
    </location>
</feature>
<feature type="compositionally biased region" description="Polar residues" evidence="34">
    <location>
        <begin position="4536"/>
        <end position="4553"/>
    </location>
</feature>
<feature type="disulfide bond" evidence="32">
    <location>
        <begin position="3815"/>
        <end position="3830"/>
    </location>
</feature>
<evidence type="ECO:0000256" key="25">
    <source>
        <dbReference type="ARBA" id="ARBA00023273"/>
    </source>
</evidence>
<feature type="disulfide bond" evidence="32">
    <location>
        <begin position="3009"/>
        <end position="3024"/>
    </location>
</feature>
<evidence type="ECO:0000256" key="21">
    <source>
        <dbReference type="ARBA" id="ARBA00023157"/>
    </source>
</evidence>
<feature type="repeat" description="LDL-receptor class B" evidence="33">
    <location>
        <begin position="796"/>
        <end position="837"/>
    </location>
</feature>
<evidence type="ECO:0000256" key="18">
    <source>
        <dbReference type="ARBA" id="ARBA00022989"/>
    </source>
</evidence>
<feature type="disulfide bond" evidence="32">
    <location>
        <begin position="3933"/>
        <end position="3951"/>
    </location>
</feature>
<keyword evidence="23" id="KW-0168">Coated pit</keyword>
<feature type="repeat" description="LDL-receptor class B" evidence="33">
    <location>
        <begin position="882"/>
        <end position="925"/>
    </location>
</feature>
<dbReference type="PROSITE" id="PS50068">
    <property type="entry name" value="LDLRA_2"/>
    <property type="match status" value="36"/>
</dbReference>
<feature type="disulfide bond" evidence="32">
    <location>
        <begin position="2997"/>
        <end position="3015"/>
    </location>
</feature>
<evidence type="ECO:0000256" key="20">
    <source>
        <dbReference type="ARBA" id="ARBA00023136"/>
    </source>
</evidence>
<feature type="disulfide bond" evidence="32">
    <location>
        <begin position="203"/>
        <end position="218"/>
    </location>
</feature>
<dbReference type="InterPro" id="IPR000033">
    <property type="entry name" value="LDLR_classB_rpt"/>
</dbReference>
<feature type="disulfide bond" evidence="32">
    <location>
        <begin position="2704"/>
        <end position="2722"/>
    </location>
</feature>
<feature type="disulfide bond" evidence="32">
    <location>
        <begin position="3551"/>
        <end position="3563"/>
    </location>
</feature>
<dbReference type="Pfam" id="PF14670">
    <property type="entry name" value="FXa_inhibition"/>
    <property type="match status" value="2"/>
</dbReference>
<dbReference type="InterPro" id="IPR000742">
    <property type="entry name" value="EGF"/>
</dbReference>
<dbReference type="PROSITE" id="PS00010">
    <property type="entry name" value="ASX_HYDROXYL"/>
    <property type="match status" value="2"/>
</dbReference>
<feature type="disulfide bond" evidence="32">
    <location>
        <begin position="2861"/>
        <end position="2873"/>
    </location>
</feature>
<dbReference type="Gene3D" id="2.10.25.10">
    <property type="entry name" value="Laminin"/>
    <property type="match status" value="7"/>
</dbReference>
<dbReference type="SUPFAM" id="SSF57184">
    <property type="entry name" value="Growth factor receptor domain"/>
    <property type="match status" value="2"/>
</dbReference>
<dbReference type="FunFam" id="4.10.400.10:FF:000034">
    <property type="entry name" value="Low-density lipoprotein receptor-related protein 2"/>
    <property type="match status" value="5"/>
</dbReference>
<feature type="disulfide bond" evidence="32">
    <location>
        <begin position="2910"/>
        <end position="2928"/>
    </location>
</feature>
<feature type="disulfide bond" evidence="32">
    <location>
        <begin position="2785"/>
        <end position="2803"/>
    </location>
</feature>
<dbReference type="PROSITE" id="PS01187">
    <property type="entry name" value="EGF_CA"/>
    <property type="match status" value="3"/>
</dbReference>
<dbReference type="InterPro" id="IPR051221">
    <property type="entry name" value="LDLR-related"/>
</dbReference>
<dbReference type="EMBL" id="DQIR01166861">
    <property type="protein sequence ID" value="HDB22338.1"/>
    <property type="molecule type" value="Transcribed_RNA"/>
</dbReference>
<keyword evidence="13" id="KW-0677">Repeat</keyword>
<dbReference type="FunFam" id="4.10.400.10:FF:000078">
    <property type="entry name" value="low-density lipoprotein receptor-related protein 2"/>
    <property type="match status" value="2"/>
</dbReference>
<evidence type="ECO:0000256" key="17">
    <source>
        <dbReference type="ARBA" id="ARBA00022902"/>
    </source>
</evidence>
<feature type="disulfide bond" evidence="32">
    <location>
        <begin position="1209"/>
        <end position="1224"/>
    </location>
</feature>
<evidence type="ECO:0000256" key="16">
    <source>
        <dbReference type="ARBA" id="ARBA00022837"/>
    </source>
</evidence>
<feature type="repeat" description="LDL-receptor class B" evidence="33">
    <location>
        <begin position="2200"/>
        <end position="2243"/>
    </location>
</feature>
<evidence type="ECO:0000256" key="31">
    <source>
        <dbReference type="PROSITE-ProRule" id="PRU00076"/>
    </source>
</evidence>
<dbReference type="InterPro" id="IPR018097">
    <property type="entry name" value="EGF_Ca-bd_CS"/>
</dbReference>
<evidence type="ECO:0000256" key="2">
    <source>
        <dbReference type="ARBA" id="ARBA00004279"/>
    </source>
</evidence>
<feature type="repeat" description="LDL-receptor class B" evidence="33">
    <location>
        <begin position="522"/>
        <end position="568"/>
    </location>
</feature>
<dbReference type="Pfam" id="PF00057">
    <property type="entry name" value="Ldl_recept_a"/>
    <property type="match status" value="35"/>
</dbReference>
<evidence type="ECO:0000256" key="8">
    <source>
        <dbReference type="ARBA" id="ARBA00022553"/>
    </source>
</evidence>
<feature type="repeat" description="LDL-receptor class B" evidence="33">
    <location>
        <begin position="3374"/>
        <end position="3417"/>
    </location>
</feature>
<evidence type="ECO:0000256" key="1">
    <source>
        <dbReference type="ARBA" id="ARBA00004247"/>
    </source>
</evidence>
<comment type="subcellular location">
    <subcellularLocation>
        <location evidence="1">Apical cell membrane</location>
        <topology evidence="1">Single-pass type I membrane protein</topology>
    </subcellularLocation>
    <subcellularLocation>
        <location evidence="3">Cell projection</location>
        <location evidence="3">Axon</location>
    </subcellularLocation>
    <subcellularLocation>
        <location evidence="2">Cell projection</location>
        <location evidence="2">Dendrite</location>
    </subcellularLocation>
    <subcellularLocation>
        <location evidence="27">Endosome lumen</location>
    </subcellularLocation>
    <subcellularLocation>
        <location evidence="26">Membrane</location>
        <location evidence="26">Coated pit</location>
    </subcellularLocation>
</comment>
<feature type="disulfide bond" evidence="32">
    <location>
        <begin position="2903"/>
        <end position="2915"/>
    </location>
</feature>
<feature type="disulfide bond" evidence="32">
    <location>
        <begin position="109"/>
        <end position="121"/>
    </location>
</feature>
<dbReference type="GO" id="GO:0007399">
    <property type="term" value="P:nervous system development"/>
    <property type="evidence" value="ECO:0007669"/>
    <property type="project" value="UniProtKB-KW"/>
</dbReference>
<dbReference type="GO" id="GO:0007605">
    <property type="term" value="P:sensory perception of sound"/>
    <property type="evidence" value="ECO:0007669"/>
    <property type="project" value="UniProtKB-KW"/>
</dbReference>
<dbReference type="PROSITE" id="PS00022">
    <property type="entry name" value="EGF_1"/>
    <property type="match status" value="1"/>
</dbReference>
<dbReference type="FunFam" id="4.10.400.10:FF:000005">
    <property type="entry name" value="low-density lipoprotein receptor-related protein 1B"/>
    <property type="match status" value="1"/>
</dbReference>
<feature type="repeat" description="LDL-receptor class B" evidence="33">
    <location>
        <begin position="753"/>
        <end position="795"/>
    </location>
</feature>
<dbReference type="GO" id="GO:0017124">
    <property type="term" value="F:SH3 domain binding"/>
    <property type="evidence" value="ECO:0007669"/>
    <property type="project" value="UniProtKB-KW"/>
</dbReference>
<keyword evidence="6" id="KW-1003">Cell membrane</keyword>
<dbReference type="FunFam" id="2.120.10.30:FF:000241">
    <property type="entry name" value="Low-density lipoprotein receptor-related protein 6"/>
    <property type="match status" value="1"/>
</dbReference>
<keyword evidence="22 38" id="KW-0675">Receptor</keyword>
<feature type="disulfide bond" evidence="32">
    <location>
        <begin position="1170"/>
        <end position="1185"/>
    </location>
</feature>
<dbReference type="Gene3D" id="4.10.400.10">
    <property type="entry name" value="Low-density Lipoprotein Receptor"/>
    <property type="match status" value="35"/>
</dbReference>
<evidence type="ECO:0000256" key="6">
    <source>
        <dbReference type="ARBA" id="ARBA00022475"/>
    </source>
</evidence>
<feature type="disulfide bond" evidence="32">
    <location>
        <begin position="2757"/>
        <end position="2772"/>
    </location>
</feature>
<feature type="disulfide bond" evidence="32">
    <location>
        <begin position="1273"/>
        <end position="1285"/>
    </location>
</feature>
<feature type="disulfide bond" evidence="32">
    <location>
        <begin position="28"/>
        <end position="40"/>
    </location>
</feature>
<dbReference type="SUPFAM" id="SSF57196">
    <property type="entry name" value="EGF/Laminin"/>
    <property type="match status" value="6"/>
</dbReference>
<keyword evidence="10 35" id="KW-0812">Transmembrane</keyword>
<feature type="repeat" description="LDL-receptor class B" evidence="33">
    <location>
        <begin position="569"/>
        <end position="613"/>
    </location>
</feature>
<feature type="disulfide bond" evidence="32">
    <location>
        <begin position="2738"/>
        <end position="2750"/>
    </location>
</feature>
<feature type="disulfide bond" evidence="32">
    <location>
        <begin position="3072"/>
        <end position="3084"/>
    </location>
</feature>
<feature type="repeat" description="LDL-receptor class B" evidence="33">
    <location>
        <begin position="4195"/>
        <end position="4238"/>
    </location>
</feature>
<feature type="disulfide bond" evidence="32">
    <location>
        <begin position="3091"/>
        <end position="3106"/>
    </location>
</feature>
<feature type="disulfide bond" evidence="32">
    <location>
        <begin position="3599"/>
        <end position="3617"/>
    </location>
</feature>
<feature type="disulfide bond" evidence="32">
    <location>
        <begin position="3737"/>
        <end position="3752"/>
    </location>
</feature>
<keyword evidence="14" id="KW-1009">Hearing</keyword>
<evidence type="ECO:0000256" key="29">
    <source>
        <dbReference type="ARBA" id="ARBA00077868"/>
    </source>
</evidence>
<feature type="disulfide bond" evidence="32">
    <location>
        <begin position="3840"/>
        <end position="3852"/>
    </location>
</feature>
<feature type="disulfide bond" evidence="32">
    <location>
        <begin position="2745"/>
        <end position="2763"/>
    </location>
</feature>
<dbReference type="SMART" id="SM00179">
    <property type="entry name" value="EGF_CA"/>
    <property type="match status" value="10"/>
</dbReference>
<feature type="repeat" description="LDL-receptor class B" evidence="33">
    <location>
        <begin position="2244"/>
        <end position="2287"/>
    </location>
</feature>
<keyword evidence="7 31" id="KW-0245">EGF-like domain</keyword>
<feature type="disulfide bond" evidence="32">
    <location>
        <begin position="128"/>
        <end position="143"/>
    </location>
</feature>
<dbReference type="SMART" id="SM00181">
    <property type="entry name" value="EGF"/>
    <property type="match status" value="27"/>
</dbReference>
<feature type="disulfide bond" evidence="32">
    <location>
        <begin position="1026"/>
        <end position="1038"/>
    </location>
</feature>
<dbReference type="InterPro" id="IPR026823">
    <property type="entry name" value="cEGF"/>
</dbReference>
<dbReference type="Pfam" id="PF00058">
    <property type="entry name" value="Ldl_recept_b"/>
    <property type="match status" value="14"/>
</dbReference>
<feature type="disulfide bond" evidence="32">
    <location>
        <begin position="191"/>
        <end position="209"/>
    </location>
</feature>
<feature type="repeat" description="LDL-receptor class B" evidence="33">
    <location>
        <begin position="1480"/>
        <end position="1522"/>
    </location>
</feature>
<dbReference type="EMBL" id="DQIR01169528">
    <property type="protein sequence ID" value="HDB25005.1"/>
    <property type="molecule type" value="Transcribed_RNA"/>
</dbReference>
<keyword evidence="5" id="KW-0813">Transport</keyword>
<feature type="disulfide bond" evidence="32">
    <location>
        <begin position="3945"/>
        <end position="3960"/>
    </location>
</feature>
<feature type="repeat" description="LDL-receptor class B" evidence="33">
    <location>
        <begin position="3236"/>
        <end position="3278"/>
    </location>
</feature>
<dbReference type="FunFam" id="4.10.400.10:FF:000222">
    <property type="entry name" value="Low-density lipoprotein receptor-related protein 2"/>
    <property type="match status" value="1"/>
</dbReference>
<keyword evidence="20 35" id="KW-0472">Membrane</keyword>
<keyword evidence="25" id="KW-0966">Cell projection</keyword>
<dbReference type="Gene3D" id="4.10.1220.10">
    <property type="entry name" value="EGF-type module"/>
    <property type="match status" value="1"/>
</dbReference>
<name>A0A480QS49_PIG</name>
<dbReference type="PROSITE" id="PS51257">
    <property type="entry name" value="PROKAR_LIPOPROTEIN"/>
    <property type="match status" value="1"/>
</dbReference>
<keyword evidence="17" id="KW-0524">Neurogenesis</keyword>
<dbReference type="SMART" id="SM00192">
    <property type="entry name" value="LDLa"/>
    <property type="match status" value="36"/>
</dbReference>
<dbReference type="Pfam" id="PF12662">
    <property type="entry name" value="cEGF"/>
    <property type="match status" value="1"/>
</dbReference>
<feature type="repeat" description="LDL-receptor class B" evidence="33">
    <location>
        <begin position="2561"/>
        <end position="2602"/>
    </location>
</feature>
<feature type="repeat" description="LDL-receptor class B" evidence="33">
    <location>
        <begin position="838"/>
        <end position="881"/>
    </location>
</feature>
<feature type="disulfide bond" evidence="32">
    <location>
        <begin position="2990"/>
        <end position="3002"/>
    </location>
</feature>
<keyword evidence="24" id="KW-0325">Glycoprotein</keyword>
<comment type="similarity">
    <text evidence="4">Belongs to the LDLR family.</text>
</comment>
<dbReference type="FunFam" id="4.10.400.10:FF:000134">
    <property type="entry name" value="Low-density lipoprotein RecePtor related"/>
    <property type="match status" value="1"/>
</dbReference>
<dbReference type="FunFam" id="4.10.400.10:FF:000011">
    <property type="entry name" value="Low-density lipoprotein receptor-related protein 1"/>
    <property type="match status" value="3"/>
</dbReference>
<keyword evidence="19" id="KW-0729">SH3-binding</keyword>
<feature type="disulfide bond" evidence="32">
    <location>
        <begin position="2697"/>
        <end position="2709"/>
    </location>
</feature>
<evidence type="ECO:0000256" key="28">
    <source>
        <dbReference type="ARBA" id="ARBA00074420"/>
    </source>
</evidence>
<feature type="disulfide bond" evidence="32">
    <location>
        <begin position="35"/>
        <end position="53"/>
    </location>
</feature>
<feature type="domain" description="EGF-like" evidence="37">
    <location>
        <begin position="3149"/>
        <end position="3189"/>
    </location>
</feature>
<feature type="repeat" description="LDL-receptor class B" evidence="33">
    <location>
        <begin position="479"/>
        <end position="521"/>
    </location>
</feature>
<accession>A0A480QS49</accession>
<feature type="repeat" description="LDL-receptor class B" evidence="33">
    <location>
        <begin position="4240"/>
        <end position="4281"/>
    </location>
</feature>
<feature type="repeat" description="LDL-receptor class B" evidence="33">
    <location>
        <begin position="2476"/>
        <end position="2516"/>
    </location>
</feature>
<dbReference type="FunFam" id="4.10.400.10:FF:000158">
    <property type="entry name" value="LDL receptor related protein 2"/>
    <property type="match status" value="1"/>
</dbReference>
<feature type="disulfide bond" evidence="32">
    <location>
        <begin position="165"/>
        <end position="180"/>
    </location>
</feature>
<evidence type="ECO:0000256" key="34">
    <source>
        <dbReference type="SAM" id="MobiDB-lite"/>
    </source>
</evidence>
<feature type="disulfide bond" evidence="32">
    <location>
        <begin position="153"/>
        <end position="171"/>
    </location>
</feature>
<evidence type="ECO:0000256" key="15">
    <source>
        <dbReference type="ARBA" id="ARBA00022753"/>
    </source>
</evidence>
<feature type="disulfide bond" evidence="32">
    <location>
        <begin position="3029"/>
        <end position="3041"/>
    </location>
</feature>
<evidence type="ECO:0000256" key="11">
    <source>
        <dbReference type="ARBA" id="ARBA00022723"/>
    </source>
</evidence>
<dbReference type="GO" id="GO:0005905">
    <property type="term" value="C:clathrin-coated pit"/>
    <property type="evidence" value="ECO:0007669"/>
    <property type="project" value="UniProtKB-KW"/>
</dbReference>
<dbReference type="FunFam" id="4.10.400.10:FF:000001">
    <property type="entry name" value="Low-density lipoprotein receptor-related protein 1"/>
    <property type="match status" value="2"/>
</dbReference>
<dbReference type="FunFam" id="2.120.10.30:FF:000049">
    <property type="entry name" value="LDL receptor related protein 2"/>
    <property type="match status" value="1"/>
</dbReference>
<dbReference type="GO" id="GO:0030425">
    <property type="term" value="C:dendrite"/>
    <property type="evidence" value="ECO:0007669"/>
    <property type="project" value="UniProtKB-SubCell"/>
</dbReference>
<feature type="disulfide bond" evidence="32">
    <location>
        <begin position="243"/>
        <end position="258"/>
    </location>
</feature>
<dbReference type="FunFam" id="2.120.10.30:FF:000035">
    <property type="entry name" value="Low-density lipoprotein receptor-related protein 2"/>
    <property type="match status" value="1"/>
</dbReference>
<feature type="chain" id="PRO_5036115011" description="Low-density lipoprotein receptor-related protein 2" evidence="36">
    <location>
        <begin position="26"/>
        <end position="4652"/>
    </location>
</feature>
<feature type="disulfide bond" evidence="32">
    <location>
        <begin position="231"/>
        <end position="249"/>
    </location>
</feature>
<evidence type="ECO:0000256" key="5">
    <source>
        <dbReference type="ARBA" id="ARBA00022448"/>
    </source>
</evidence>
<evidence type="ECO:0000256" key="19">
    <source>
        <dbReference type="ARBA" id="ARBA00023036"/>
    </source>
</evidence>
<feature type="disulfide bond" evidence="32">
    <location>
        <begin position="1088"/>
        <end position="1103"/>
    </location>
</feature>
<dbReference type="FunFam" id="2.120.10.30:FF:000057">
    <property type="entry name" value="Low-density lipoprotein receptor-related protein 2"/>
    <property type="match status" value="1"/>
</dbReference>
<dbReference type="PANTHER" id="PTHR22722:SF11">
    <property type="entry name" value="LOW-DENSITY LIPOPROTEIN RECEPTOR-RELATED PROTEIN 2"/>
    <property type="match status" value="1"/>
</dbReference>
<feature type="repeat" description="LDL-receptor class B" evidence="33">
    <location>
        <begin position="1930"/>
        <end position="1971"/>
    </location>
</feature>
<dbReference type="FunFam" id="2.120.10.30:FF:000056">
    <property type="entry name" value="Low-density lipoprotein receptor-related protein 2"/>
    <property type="match status" value="1"/>
</dbReference>
<feature type="disulfide bond" evidence="32">
    <location>
        <begin position="3926"/>
        <end position="3938"/>
    </location>
</feature>
<sequence>MERWAAAAACTLLLAFAACLAPASGRECLGNEFRCSNGHCITESWRCDGTRDCLDGSDEIGCPPSTCGSTQFHCENEDVCIPLYWVCDGEEDCSNGADEHQRCPPGRTCSSHHFTCTNGECIPVEYRCDHSTDCLDGTDEINCRYPVCQQQTCHNGACYNTSQRCDGEIDCRDASDELNCTQRCLRNEFQCGSGECIPRDYVCDHDPDCSDSSDEHSCSVYQPCKGNEFACSNGFCINQNWVCDGMADCLDNSDEDGCESSIIRTHECYPNEWACPEDGKCIPLSRVCDGIADCPRGGDENKQGRVCDVNMCPSLGCEYQCHKSPSGGTCNCPPGFIVNKNNTRSCVDFNDCQIWGICDHFCEDRIGHHQCFCAEGYVLEHEQHCRANSSSGQAFVIFSNGRNLLLGDIQGQSFEYLVRSQNRGSPVGVDFHYRLSKVFWTDTMQNKVFSLDIDGLVIREVLSVSIEDPENLAVDWINNKLYIVETNVNRIDLANLDGSHRITLITENLGRPRGIALDPTVGYLFFSDWQSISGQPKIERAYMDGSNRKDLVKIKLGWPGGITLDLVAKRVYWVDARFDYIETVTYDGTQRKTVLQGGSNIPHPFGITLFEDNLFFTDWTKFSVMKANKFTETNPRVYFRSSTRPFGVTVYHAIRQPSVRNPCGNNNGGCEHICVLSHRTDNGGLGYRCKCKLGYIPGLDDYSCVATKQFLFFSTDVAVRGIPLTPSNQKDVILPVTGSPSVFVGIDFDAKENAIFFSDTSKDMIFRQKINGTGREIITANRVPSVESLSFDWISRNLYWTDASYRSVTVMRLADKSRRTIVQNLNNPRSIVVHPIAGYIFFTDWFRPAKILRAWSDGSHMLPIVNTTLGWPNGLAIDWGSSRLYWVDAFLDKIEHTTFDGLDRRALNHLQQMTHPFGLTVFGEYVYFTDWRQRSIVRVRKTDGGEMTILRNGVGNVMRVKIFETSIQVGSNACNRPTNPNGDCSHFCFPVPNLQRVCGCPYGMRLASNRLNCVNDSSREPPMEQCGALSFPCNNGRCVPLHYRCDGVDDCHDNSDEVQCGAFNTSCAPSAFACGHGGGECIPSYWRCDNHNDCVDGSDEQNCSSQAQTSCRADYFTCDNHMCIPKNWLCDTDNDCGDGSDEKRCDLGETCSPTQFHCPNHRCIDLAFVCDGDKDCADGSDESACVINCTDSQFKCVGSNKCISNTYRCDGVSDCSDHSDEIDCPTRPPGMCRQDEFQCREDGICIPDSWECDGHPDCLTGSDEHSGCPPRTCPPSRFLCANGNCIFRDWLCDGDNDCRDMSDEKDCPTQPFLCPSWQWQCPGHSICVNLSSVCDGISDCPHGTDESPLCNQESCLHSNGGCTHLCIQGPFGAQCECPLGYRLANDSKTCEDIDECRIPGFCSQHCYNMRGSFRCWCDIEYSLEADQRTCKATASESLLLVVANQNQLIADNITKSMDHMRALIQDGSHIVAVDFDSVRGRIFWSDKTLGKIFSAFQNGTDRKPVFNSGNIMTESIAVDWVGRNLYWADFALETIEVSKLDGTLRTVLLSENVTSPRGIVLDPRVNDRVIFWTNWGSYPRIERASMDGEMRTVIVQQKIFWPNGLAIDYPTRLLYFADGNLDHIHFCKYDGSNRKQVISSGEGSGHLFAITIFEDSIYWTDRNSQDVRKANKWHGGNESVVLSASQPLGIVAVHPARQPTARNPCTIARCSHLCLLSSERLYSCACPSGWSLSQDSMTCVRDDDAFLIVVRRTTIFGISLNPEVNTDNAMVPISGMESGYDVEVDYSEQFLYYADYPGEIYKVKTDGTNRTLFDPLTKVGSTTTLALDWLSRNLYYTDSEARSIKVLTLRGNVRYRKTLITNDGTTLGIGVPVSITVDPAKGKLYWSDLGIEGRVPAKIACANMDGTSRKNLFTGHLENVGFITLDIQEQKLYWTVRSYISIERGNVDGTDRMSLVNSLPRPRGIAVYGPYLYYADEQNQVIERVDKATGANKVVVREGLPNLRALRIYRRRGSESSNGCSNNINACQQICLPVPGGLFTCACAVGFKLNPDNRTCSSHDSFIVVSMLTAIRGYSLDVSDHSEAMVPVELEGQNTLHVDVDVSSGFVYWADFNRNVQTDNAIRRIKIDGSGFADIITDGIGKDGIRGIAVDWVAGNLYFINAFVSETLIEVLRINTTHRRVLLKTTEDVPRDIVVDPKNRYLFWSDIGQTPKIERSFLDCTNRTVLVSEMVASPRGLALDHNSGYIYWVDDSLDLIARVSIHGGNSETIRFGSSYPTPYAIAVFGNSIIWVDRDLKTIFQASKEPFKTDPPTVIRNNINWLRDVTVFDKQAQPRSPAEVNYNPCLQNNGGCTHFCFALPQLRTPKCGCAFGVLQGDGRSCAISREDFLIYALDNSVRSLHFDPEDYNVPFTAISVEETAVAVDYDSIDNRIYFTQVLASGKGQISYISLNSRSHSPTVVISNLGSPDGIAFDWIGRRIYYSDYTNQTIQSMNMDGSRRTVVARVTKPRAIVLDPCQGYMYWTDWSTNAQIERATMAGNFRNSIVNRDLVWPNGLTLDYKENLLYWADASLQKIERSSVTGTGREVIVSRANAPFGLTVYGQYIYWTDWLTQKIYRANKYDGSGQTAMTTALPFLPNGIRAVVNNQELCHNPCGRFNGGCSHVCAPGPNGPECKCPHEGRWYLANNNKYCIVDDGKRCNSTQFTCLSGYCILESLKCNDIDECGDSSDELETLCAYHTCPPTSFTCANGRCIQRHFRCDHYNDCGDNSDESGCRFRSCNITTEFSCNNGKCLPLQLVCDGIDHCNDNNTSDEKNCAQHTCLPDYIKCANSNVCIPRLFLCDGDNDCGDMSDENPIYCVSPTCKNNEFQCTSGSCIPELWHCDGERDCDDGSDEPATCVYSPSTCSSDEFKCDNNRCIQMEWICDGDNDCGDMSDEDGRHHCENHNCSSYAFHCVNSAPPSRRCIPLSWVCDGDADCSDAYDEHQNCTRRNCSGTEFRCSNGLCIPNWFRCDRRNDCGDYSDERNCKYPACDENLFTCQNGICTYKSYICDGENDCGDNSDELEHLCHKEETTCPPHQFRCNNGNCIEMVKVCNHQADCSDNSDEERCGVNECNDPLLSGCDQNCTDTLTSFYCSCKPGYRLLPDKRTCVDIDECKETPSVCSQKCENLLGSYICKCAPGYTREPDGRSCRQNTNIEPYLIFSNRYYLRNLTIDGHIYSLILQGLGNAVALDFDRVEERLYWLDIENKVIERMFLNKTNREAVIKYNIPGTESLAVDWVTRKLYWSDSYLNCLSVSDLNGRYRRKLAEHCVDVNNTFCFDKPRGIALHPRYGYVYWADWTDRAYIGRVGMDGRNKSLIISSKIKWPNGITIDYTNDLLYWTDAHLGYIEYSDLEGSHRHTVYETGTLSHPFAVTIFEDTIYWTDWNTKTVEKGNKYNGSNREVLVNTTHRPYDIHVYHPYRQPFVSNPCGTNNGGCSHLCLIKAGGNGFTCECPDNFYTIQHGDTTQCLPMCSSTQFLCANNEMCIPIWWKCDGQKDCLDGSDEPNTCPQRFCRLGQFQCSDGNCTSSNFICNARQDCPDGSDEDAVLCEHHRCESNQWQCANKRCIPESWQCDSLNDCGDNSDEDSSHCARRTCLPGYFKCANGHCIPQSWKCDVDNDCGDYSDEPLQECMGPAYRCDNYTEFDCKTNYRCIPKWAVCNGFDDCRDNSDEQNCESLTCKPSGEFRCTNHHCIPLRWRCDGHNDCGDNSDEENCVPRQCSESEFRCDDQTCIPSRWICDQNNDCGDNSDERDCEVMTCHPGYFQCSSGHCIPDQMRCDGFADCLDASDEATCPTRFPNGAYCPATLFECKNHVCVQPSWKCDGDNDCGDGSDEELHLCLNITCDLTNRFRCDNNRCIYRHELCNHEDDCGDGSDEKKENCLAPTPRPCTEGEFKCSNGHCISQHLVCDDVDDCGDHFDETGCNTGEERSCAENLCEHNCTQLIGGGFICSCRPGFKASSLNRNSCEDINECEQFGVCPQNCHNTKGSYECTCAEGFRSMSEHYGERCAAEGNPPLLLLPENVRVRKYNLSSEKFSDYLEDQERIQALDYDWDPEGTGLSVVYYTVLGHGSKFGAIKRAYIPNFESGSNNPVKEVNLGLKYIVQPDGIAVDWVGRHIYWSDAKTQRIEVAELDGRYRKWLITTLLDQPAAIVVNPKQGLMYWTDWGKNPKIEIAWMDGQHRKVLVQEDLGWPTGLSIDYVNSDRIYWSDLKEDVIETIKHDGTDRKVVVTAAMNPYSLDIFESQLYWISKDKGEIWVQDKFERDRKEKLLIVNPWLTQVRIFHQRRYNQSVPNRCKKVCSHLCLLKPEGYTCACPQGSRFIAGSVTECDAAIESPVTMPPPCRCMNEGNCYFDKNNLPKCKCPSGYMGEYCEIGLSKGISPGTTVAVLVTLILIIIIGGLVALGFFHYRKTGSILISMPRLPSLSNLSKYTENGNGVTFRSGEDVNMDIGVSGFGPESAIDRSMAMSEHFAMDLEKPPIIFENPMYTSKDGTIRMAQPTTTQVSESGNVYNKNYGSPVNPDELAPDTKPASPSADETQVTKWNIFKRKPKQNTNFENPIYAETENEPKVGAAVTPPPSPSPPAKKTQKKGTTPAYSATEDTFKDTANLVREDSEA</sequence>
<proteinExistence type="inferred from homology"/>
<dbReference type="GO" id="GO:0005509">
    <property type="term" value="F:calcium ion binding"/>
    <property type="evidence" value="ECO:0007669"/>
    <property type="project" value="InterPro"/>
</dbReference>
<feature type="disulfide bond" evidence="32">
    <location>
        <begin position="1280"/>
        <end position="1298"/>
    </location>
</feature>
<feature type="disulfide bond" evidence="32">
    <location>
        <begin position="1130"/>
        <end position="1145"/>
    </location>
</feature>
<keyword evidence="16" id="KW-0106">Calcium</keyword>
<feature type="repeat" description="LDL-receptor class B" evidence="33">
    <location>
        <begin position="3330"/>
        <end position="3373"/>
    </location>
</feature>
<dbReference type="InterPro" id="IPR009030">
    <property type="entry name" value="Growth_fac_rcpt_cys_sf"/>
</dbReference>
<dbReference type="PROSITE" id="PS01209">
    <property type="entry name" value="LDLRA_1"/>
    <property type="match status" value="14"/>
</dbReference>
<feature type="disulfide bond" evidence="32">
    <location>
        <begin position="3803"/>
        <end position="3821"/>
    </location>
</feature>
<reference evidence="38" key="1">
    <citation type="journal article" date="2019" name="PeerJ">
        <title>Genes of the pig, Sus scrofa, reconstructed with EvidentialGene.</title>
        <authorList>
            <person name="Gilbert D.G."/>
        </authorList>
    </citation>
    <scope>NUCLEOTIDE SEQUENCE</scope>
</reference>
<keyword evidence="8" id="KW-0597">Phosphoprotein</keyword>
<dbReference type="FunFam" id="4.10.400.10:FF:000108">
    <property type="entry name" value="Low-density lipoprotein receptor-related protein 2"/>
    <property type="match status" value="1"/>
</dbReference>
<feature type="disulfide bond" evidence="32">
    <location>
        <begin position="3592"/>
        <end position="3604"/>
    </location>
</feature>
<evidence type="ECO:0000256" key="22">
    <source>
        <dbReference type="ARBA" id="ARBA00023170"/>
    </source>
</evidence>
<dbReference type="PROSITE" id="PS01186">
    <property type="entry name" value="EGF_2"/>
    <property type="match status" value="6"/>
</dbReference>
<evidence type="ECO:0000256" key="4">
    <source>
        <dbReference type="ARBA" id="ARBA00009939"/>
    </source>
</evidence>
<feature type="disulfide bond" evidence="32">
    <location>
        <begin position="1033"/>
        <end position="1051"/>
    </location>
</feature>
<feature type="disulfide bond" evidence="32">
    <location>
        <begin position="3776"/>
        <end position="3791"/>
    </location>
</feature>
<dbReference type="Pfam" id="PF24468">
    <property type="entry name" value="EGF_LRP2"/>
    <property type="match status" value="1"/>
</dbReference>
<feature type="signal peptide" evidence="36">
    <location>
        <begin position="1"/>
        <end position="25"/>
    </location>
</feature>
<dbReference type="FunFam" id="4.10.400.10:FF:000151">
    <property type="entry name" value="LDL receptor related protein 2"/>
    <property type="match status" value="1"/>
</dbReference>
<comment type="caution">
    <text evidence="31">Lacks conserved residue(s) required for the propagation of feature annotation.</text>
</comment>
<dbReference type="InterPro" id="IPR002172">
    <property type="entry name" value="LDrepeatLR_classA_rpt"/>
</dbReference>
<dbReference type="CDD" id="cd00054">
    <property type="entry name" value="EGF_CA"/>
    <property type="match status" value="1"/>
</dbReference>
<evidence type="ECO:0000256" key="24">
    <source>
        <dbReference type="ARBA" id="ARBA00023180"/>
    </source>
</evidence>
<feature type="disulfide bond" evidence="32">
    <location>
        <begin position="3697"/>
        <end position="3712"/>
    </location>
</feature>
<evidence type="ECO:0000256" key="23">
    <source>
        <dbReference type="ARBA" id="ARBA00023176"/>
    </source>
</evidence>
<dbReference type="FunFam" id="2.10.25.10:FF:000805">
    <property type="entry name" value="Low-density lipoprotein receptor-related protein 2"/>
    <property type="match status" value="1"/>
</dbReference>
<feature type="disulfide bond" evidence="32">
    <location>
        <begin position="3764"/>
        <end position="3782"/>
    </location>
</feature>
<evidence type="ECO:0000256" key="26">
    <source>
        <dbReference type="ARBA" id="ARBA00037878"/>
    </source>
</evidence>
<protein>
    <recommendedName>
        <fullName evidence="28">Low-density lipoprotein receptor-related protein 2</fullName>
    </recommendedName>
    <alternativeName>
        <fullName evidence="29">Glycoprotein 330</fullName>
    </alternativeName>
    <alternativeName>
        <fullName evidence="30">Megalin</fullName>
    </alternativeName>
</protein>
<keyword evidence="38" id="KW-0449">Lipoprotein</keyword>
<feature type="disulfide bond" evidence="32">
    <location>
        <begin position="3757"/>
        <end position="3769"/>
    </location>
</feature>
<feature type="disulfide bond" evidence="32">
    <location>
        <begin position="1292"/>
        <end position="1307"/>
    </location>
</feature>
<dbReference type="FunFam" id="4.10.400.10:FF:000009">
    <property type="entry name" value="Low-density lipoprotein receptor-related protein 1"/>
    <property type="match status" value="1"/>
</dbReference>
<feature type="repeat" description="LDL-receptor class B" evidence="33">
    <location>
        <begin position="1523"/>
        <end position="1565"/>
    </location>
</feature>
<dbReference type="FunFam" id="2.10.25.10:FF:000017">
    <property type="entry name" value="latent-transforming growth factor beta-binding protein 4 isoform X1"/>
    <property type="match status" value="1"/>
</dbReference>
<feature type="disulfide bond" evidence="32">
    <location>
        <begin position="3889"/>
        <end position="3907"/>
    </location>
</feature>
<feature type="disulfide bond" evidence="32">
    <location>
        <begin position="224"/>
        <end position="236"/>
    </location>
</feature>
<dbReference type="PROSITE" id="PS51120">
    <property type="entry name" value="LDLRB"/>
    <property type="match status" value="23"/>
</dbReference>
<dbReference type="Gene3D" id="2.120.10.30">
    <property type="entry name" value="TolB, C-terminal domain"/>
    <property type="match status" value="8"/>
</dbReference>
<feature type="disulfide bond" evidence="32">
    <location>
        <begin position="3079"/>
        <end position="3097"/>
    </location>
</feature>
<dbReference type="GO" id="GO:0051087">
    <property type="term" value="F:protein-folding chaperone binding"/>
    <property type="evidence" value="ECO:0007669"/>
    <property type="project" value="UniProtKB-ARBA"/>
</dbReference>
<evidence type="ECO:0000256" key="10">
    <source>
        <dbReference type="ARBA" id="ARBA00022692"/>
    </source>
</evidence>
<feature type="transmembrane region" description="Helical" evidence="35">
    <location>
        <begin position="4422"/>
        <end position="4445"/>
    </location>
</feature>
<keyword evidence="21 31" id="KW-1015">Disulfide bond</keyword>
<feature type="region of interest" description="Disordered" evidence="34">
    <location>
        <begin position="4536"/>
        <end position="4652"/>
    </location>
</feature>
<feature type="disulfide bond" evidence="32">
    <location>
        <begin position="3558"/>
        <end position="3576"/>
    </location>
</feature>
<dbReference type="FunFam" id="2.120.10.30:FF:000051">
    <property type="entry name" value="Low-density lipoprotein receptor-related protein 2"/>
    <property type="match status" value="1"/>
</dbReference>
<dbReference type="FunFam" id="4.10.400.10:FF:000147">
    <property type="entry name" value="Low-density lipoprotein receptor-related protein 2"/>
    <property type="match status" value="2"/>
</dbReference>
<feature type="disulfide bond" evidence="32">
    <location>
        <begin position="1045"/>
        <end position="1060"/>
    </location>
</feature>
<dbReference type="SMART" id="SM00135">
    <property type="entry name" value="LY"/>
    <property type="match status" value="38"/>
</dbReference>
<evidence type="ECO:0000256" key="9">
    <source>
        <dbReference type="ARBA" id="ARBA00022583"/>
    </source>
</evidence>
<feature type="repeat" description="LDL-receptor class B" evidence="33">
    <location>
        <begin position="1568"/>
        <end position="1611"/>
    </location>
</feature>
<evidence type="ECO:0000256" key="33">
    <source>
        <dbReference type="PROSITE-ProRule" id="PRU00461"/>
    </source>
</evidence>
<dbReference type="GO" id="GO:0016324">
    <property type="term" value="C:apical plasma membrane"/>
    <property type="evidence" value="ECO:0007669"/>
    <property type="project" value="UniProtKB-SubCell"/>
</dbReference>
<evidence type="ECO:0000256" key="30">
    <source>
        <dbReference type="ARBA" id="ARBA00080738"/>
    </source>
</evidence>
<feature type="disulfide bond" evidence="32">
    <location>
        <begin position="1151"/>
        <end position="1163"/>
    </location>
</feature>
<organism evidence="38">
    <name type="scientific">Sus scrofa</name>
    <name type="common">Pig</name>
    <dbReference type="NCBI Taxonomy" id="9823"/>
    <lineage>
        <taxon>Eukaryota</taxon>
        <taxon>Metazoa</taxon>
        <taxon>Chordata</taxon>
        <taxon>Craniata</taxon>
        <taxon>Vertebrata</taxon>
        <taxon>Euteleostomi</taxon>
        <taxon>Mammalia</taxon>
        <taxon>Eutheria</taxon>
        <taxon>Laurasiatheria</taxon>
        <taxon>Artiodactyla</taxon>
        <taxon>Suina</taxon>
        <taxon>Suidae</taxon>
        <taxon>Sus</taxon>
    </lineage>
</organism>
<feature type="disulfide bond" evidence="32">
    <location>
        <begin position="3796"/>
        <end position="3808"/>
    </location>
</feature>
<dbReference type="PANTHER" id="PTHR22722">
    <property type="entry name" value="LOW-DENSITY LIPOPROTEIN RECEPTOR-RELATED PROTEIN 2-RELATED"/>
    <property type="match status" value="1"/>
</dbReference>
<dbReference type="InterPro" id="IPR001881">
    <property type="entry name" value="EGF-like_Ca-bd_dom"/>
</dbReference>
<dbReference type="InterPro" id="IPR011042">
    <property type="entry name" value="6-blade_b-propeller_TolB-like"/>
</dbReference>
<feature type="disulfide bond" evidence="32">
    <location>
        <begin position="116"/>
        <end position="134"/>
    </location>
</feature>
<feature type="disulfide bond" evidence="32">
    <location>
        <begin position="3725"/>
        <end position="3743"/>
    </location>
</feature>
<evidence type="ECO:0000256" key="32">
    <source>
        <dbReference type="PROSITE-ProRule" id="PRU00124"/>
    </source>
</evidence>
<feature type="repeat" description="LDL-receptor class B" evidence="33">
    <location>
        <begin position="4152"/>
        <end position="4194"/>
    </location>
</feature>
<evidence type="ECO:0000256" key="12">
    <source>
        <dbReference type="ARBA" id="ARBA00022729"/>
    </source>
</evidence>
<feature type="disulfide bond" evidence="32">
    <location>
        <begin position="1111"/>
        <end position="1123"/>
    </location>
</feature>
<feature type="disulfide bond" evidence="32">
    <location>
        <begin position="1158"/>
        <end position="1176"/>
    </location>
</feature>
<dbReference type="FunFam" id="4.10.400.10:FF:000153">
    <property type="entry name" value="LDL receptor related protein 2"/>
    <property type="match status" value="1"/>
</dbReference>
<dbReference type="CDD" id="cd00112">
    <property type="entry name" value="LDLa"/>
    <property type="match status" value="35"/>
</dbReference>
<dbReference type="FunFam" id="2.120.10.30:FF:000040">
    <property type="entry name" value="Low-density lipoprotein receptor-related protein 2"/>
    <property type="match status" value="1"/>
</dbReference>
<evidence type="ECO:0000313" key="38">
    <source>
        <dbReference type="EMBL" id="HDB25005.1"/>
    </source>
</evidence>
<keyword evidence="11" id="KW-0479">Metal-binding</keyword>
<dbReference type="FunFam" id="4.10.400.10:FF:000002">
    <property type="entry name" value="Low-density lipoprotein receptor-related protein 1"/>
    <property type="match status" value="1"/>
</dbReference>
<dbReference type="InterPro" id="IPR049883">
    <property type="entry name" value="NOTCH1_EGF-like"/>
</dbReference>
<feature type="disulfide bond" evidence="32">
    <location>
        <begin position="3036"/>
        <end position="3054"/>
    </location>
</feature>
<dbReference type="InterPro" id="IPR023415">
    <property type="entry name" value="LDLR_class-A_CS"/>
</dbReference>
<dbReference type="GO" id="GO:0031904">
    <property type="term" value="C:endosome lumen"/>
    <property type="evidence" value="ECO:0007669"/>
    <property type="project" value="UniProtKB-SubCell"/>
</dbReference>
<dbReference type="SUPFAM" id="SSF63825">
    <property type="entry name" value="YWTD domain"/>
    <property type="match status" value="8"/>
</dbReference>
<dbReference type="PROSITE" id="PS50026">
    <property type="entry name" value="EGF_3"/>
    <property type="match status" value="2"/>
</dbReference>
<dbReference type="InterPro" id="IPR000152">
    <property type="entry name" value="EGF-type_Asp/Asn_hydroxyl_site"/>
</dbReference>
<feature type="repeat" description="LDL-receptor class B" evidence="33">
    <location>
        <begin position="436"/>
        <end position="478"/>
    </location>
</feature>
<dbReference type="FunFam" id="2.10.25.10:FF:000009">
    <property type="entry name" value="Low-density lipoprotein receptor isoform 1"/>
    <property type="match status" value="1"/>
</dbReference>
<dbReference type="PRINTS" id="PR00261">
    <property type="entry name" value="LDLRECEPTOR"/>
</dbReference>
<feature type="domain" description="EGF-like" evidence="37">
    <location>
        <begin position="4375"/>
        <end position="4409"/>
    </location>
</feature>
<evidence type="ECO:0000256" key="3">
    <source>
        <dbReference type="ARBA" id="ARBA00004489"/>
    </source>
</evidence>
<feature type="disulfide bond" evidence="31">
    <location>
        <begin position="4399"/>
        <end position="4408"/>
    </location>
</feature>
<feature type="disulfide bond" evidence="32">
    <location>
        <begin position="2868"/>
        <end position="2886"/>
    </location>
</feature>
<dbReference type="GO" id="GO:0006898">
    <property type="term" value="P:receptor-mediated endocytosis"/>
    <property type="evidence" value="ECO:0007669"/>
    <property type="project" value="UniProtKB-ARBA"/>
</dbReference>
<keyword evidence="15" id="KW-0967">Endosome</keyword>